<sequence>ANRTLVDTVLHWSPTLVQECYTTYEENFCVSASLYLLSALALLASCSLGLYQRCKTRGKNRSDEAICGLYCFVGNLCGAVGAFLSNQYDFQISMASFMAILDGVNFLSASFAIYLWLKSKTGKKLRMLSRRKRQNLLAVPLMFLMVTWVYMGLPAPSNTDPKPSNMRKLFGVFLSDYTENLGYVLGLLSFAISWTSRLPLILKANGGEQRSTVEVSSRLLSAGAGALYGAAILLYNTQLSSVVKAMPWILSAISSSILDLSIVSLVCYRSRHRRPSVRNLDSDTESLLGNTSIKSQLYNNNHSCRKKHCLHSSRGISPKGTDMGLYMDVNIQPMRKVCLKEVTVLREGLSEGLPLKRTVKVVRVDEPCSSGTSSDSSLGSELEV</sequence>
<feature type="transmembrane region" description="Helical" evidence="1">
    <location>
        <begin position="90"/>
        <end position="116"/>
    </location>
</feature>
<proteinExistence type="predicted"/>
<dbReference type="PANTHER" id="PTHR16201">
    <property type="entry name" value="SEVEN TRANSMEMBRANE PROTEIN 1-RELATED"/>
    <property type="match status" value="1"/>
</dbReference>
<dbReference type="PANTHER" id="PTHR16201:SF53">
    <property type="entry name" value="TRANSMEMBRANE PROTEIN 44"/>
    <property type="match status" value="1"/>
</dbReference>
<dbReference type="AlphaFoldDB" id="A0A553NHI4"/>
<feature type="transmembrane region" description="Helical" evidence="1">
    <location>
        <begin position="63"/>
        <end position="84"/>
    </location>
</feature>
<dbReference type="EMBL" id="SRMA01026965">
    <property type="protein sequence ID" value="TRY64848.1"/>
    <property type="molecule type" value="Genomic_DNA"/>
</dbReference>
<protein>
    <recommendedName>
        <fullName evidence="4">Transmembrane protein 44</fullName>
    </recommendedName>
</protein>
<dbReference type="OrthoDB" id="8048523at2759"/>
<name>A0A553NHI4_9TELE</name>
<keyword evidence="1" id="KW-0812">Transmembrane</keyword>
<accession>A0A553NHI4</accession>
<feature type="transmembrane region" description="Helical" evidence="1">
    <location>
        <begin position="248"/>
        <end position="268"/>
    </location>
</feature>
<evidence type="ECO:0008006" key="4">
    <source>
        <dbReference type="Google" id="ProtNLM"/>
    </source>
</evidence>
<keyword evidence="1" id="KW-0472">Membrane</keyword>
<evidence type="ECO:0000313" key="2">
    <source>
        <dbReference type="EMBL" id="TRY64848.1"/>
    </source>
</evidence>
<dbReference type="GO" id="GO:0015174">
    <property type="term" value="F:basic amino acid transmembrane transporter activity"/>
    <property type="evidence" value="ECO:0007669"/>
    <property type="project" value="TreeGrafter"/>
</dbReference>
<dbReference type="InterPro" id="IPR051415">
    <property type="entry name" value="LAAT-1"/>
</dbReference>
<feature type="transmembrane region" description="Helical" evidence="1">
    <location>
        <begin position="219"/>
        <end position="236"/>
    </location>
</feature>
<feature type="transmembrane region" description="Helical" evidence="1">
    <location>
        <begin position="136"/>
        <end position="153"/>
    </location>
</feature>
<reference evidence="2 3" key="1">
    <citation type="journal article" date="2019" name="Sci. Data">
        <title>Hybrid genome assembly and annotation of Danionella translucida.</title>
        <authorList>
            <person name="Kadobianskyi M."/>
            <person name="Schulze L."/>
            <person name="Schuelke M."/>
            <person name="Judkewitz B."/>
        </authorList>
    </citation>
    <scope>NUCLEOTIDE SEQUENCE [LARGE SCALE GENOMIC DNA]</scope>
    <source>
        <strain evidence="2 3">Bolton</strain>
    </source>
</reference>
<feature type="transmembrane region" description="Helical" evidence="1">
    <location>
        <begin position="181"/>
        <end position="198"/>
    </location>
</feature>
<comment type="caution">
    <text evidence="2">The sequence shown here is derived from an EMBL/GenBank/DDBJ whole genome shotgun (WGS) entry which is preliminary data.</text>
</comment>
<dbReference type="GO" id="GO:0016020">
    <property type="term" value="C:membrane"/>
    <property type="evidence" value="ECO:0007669"/>
    <property type="project" value="TreeGrafter"/>
</dbReference>
<gene>
    <name evidence="2" type="ORF">DNTS_028717</name>
</gene>
<feature type="transmembrane region" description="Helical" evidence="1">
    <location>
        <begin position="32"/>
        <end position="51"/>
    </location>
</feature>
<feature type="non-terminal residue" evidence="2">
    <location>
        <position position="1"/>
    </location>
</feature>
<evidence type="ECO:0000313" key="3">
    <source>
        <dbReference type="Proteomes" id="UP000316079"/>
    </source>
</evidence>
<dbReference type="STRING" id="623744.A0A553NHI4"/>
<keyword evidence="1" id="KW-1133">Transmembrane helix</keyword>
<organism evidence="2 3">
    <name type="scientific">Danionella cerebrum</name>
    <dbReference type="NCBI Taxonomy" id="2873325"/>
    <lineage>
        <taxon>Eukaryota</taxon>
        <taxon>Metazoa</taxon>
        <taxon>Chordata</taxon>
        <taxon>Craniata</taxon>
        <taxon>Vertebrata</taxon>
        <taxon>Euteleostomi</taxon>
        <taxon>Actinopterygii</taxon>
        <taxon>Neopterygii</taxon>
        <taxon>Teleostei</taxon>
        <taxon>Ostariophysi</taxon>
        <taxon>Cypriniformes</taxon>
        <taxon>Danionidae</taxon>
        <taxon>Danioninae</taxon>
        <taxon>Danionella</taxon>
    </lineage>
</organism>
<evidence type="ECO:0000256" key="1">
    <source>
        <dbReference type="SAM" id="Phobius"/>
    </source>
</evidence>
<dbReference type="Proteomes" id="UP000316079">
    <property type="component" value="Unassembled WGS sequence"/>
</dbReference>
<keyword evidence="3" id="KW-1185">Reference proteome</keyword>